<dbReference type="Pfam" id="PF01954">
    <property type="entry name" value="AF2212-like"/>
    <property type="match status" value="1"/>
</dbReference>
<evidence type="ECO:0000256" key="3">
    <source>
        <dbReference type="RuleBase" id="RU368051"/>
    </source>
</evidence>
<organism evidence="4 5">
    <name type="scientific">Thermococcus profundus</name>
    <dbReference type="NCBI Taxonomy" id="49899"/>
    <lineage>
        <taxon>Archaea</taxon>
        <taxon>Methanobacteriati</taxon>
        <taxon>Methanobacteriota</taxon>
        <taxon>Thermococci</taxon>
        <taxon>Thermococcales</taxon>
        <taxon>Thermococcaceae</taxon>
        <taxon>Thermococcus</taxon>
    </lineage>
</organism>
<proteinExistence type="inferred from homology"/>
<keyword evidence="5" id="KW-1185">Reference proteome</keyword>
<evidence type="ECO:0000256" key="2">
    <source>
        <dbReference type="ARBA" id="ARBA00022649"/>
    </source>
</evidence>
<dbReference type="Gene3D" id="4.10.1150.10">
    <property type="entry name" value="AF2212/PG0164-like"/>
    <property type="match status" value="1"/>
</dbReference>
<sequence>MPVEAVYQGGVIKPVKPLNLKDGERVKVEVIRDFIEASFGILKQRKIGIKELEEAYYDYVLERAGSR</sequence>
<gene>
    <name evidence="4" type="ORF">A3L09_03785</name>
</gene>
<accession>A0A2Z2MCW6</accession>
<dbReference type="RefSeq" id="WP_088857697.1">
    <property type="nucleotide sequence ID" value="NZ_CP014862.1"/>
</dbReference>
<evidence type="ECO:0000313" key="5">
    <source>
        <dbReference type="Proteomes" id="UP000250179"/>
    </source>
</evidence>
<protein>
    <recommendedName>
        <fullName evidence="3">Antitoxin</fullName>
    </recommendedName>
</protein>
<keyword evidence="2 3" id="KW-1277">Toxin-antitoxin system</keyword>
<comment type="function">
    <text evidence="3">Antitoxin component of a type II toxin-antitoxin (TA) system.</text>
</comment>
<comment type="similarity">
    <text evidence="1 3">Belongs to the UPF0165 family.</text>
</comment>
<dbReference type="InterPro" id="IPR024069">
    <property type="entry name" value="AF2212-like_dom_sf"/>
</dbReference>
<evidence type="ECO:0000256" key="1">
    <source>
        <dbReference type="ARBA" id="ARBA00006615"/>
    </source>
</evidence>
<dbReference type="EMBL" id="CP014862">
    <property type="protein sequence ID" value="ASJ02435.1"/>
    <property type="molecule type" value="Genomic_DNA"/>
</dbReference>
<dbReference type="InterPro" id="IPR008203">
    <property type="entry name" value="AF2212-like"/>
</dbReference>
<evidence type="ECO:0000313" key="4">
    <source>
        <dbReference type="EMBL" id="ASJ02435.1"/>
    </source>
</evidence>
<dbReference type="Proteomes" id="UP000250179">
    <property type="component" value="Chromosome"/>
</dbReference>
<reference evidence="4 5" key="1">
    <citation type="submission" date="2016-03" db="EMBL/GenBank/DDBJ databases">
        <title>Complete genome sequence of Thermococcus profundus strain DT5432.</title>
        <authorList>
            <person name="Oger P.M."/>
        </authorList>
    </citation>
    <scope>NUCLEOTIDE SEQUENCE [LARGE SCALE GENOMIC DNA]</scope>
    <source>
        <strain evidence="4 5">DT 5432</strain>
    </source>
</reference>
<dbReference type="AlphaFoldDB" id="A0A2Z2MCW6"/>
<dbReference type="OrthoDB" id="116241at2157"/>
<dbReference type="KEGG" id="tprf:A3L09_03785"/>
<dbReference type="SUPFAM" id="SSF141694">
    <property type="entry name" value="AF2212/PG0164-like"/>
    <property type="match status" value="1"/>
</dbReference>
<name>A0A2Z2MCW6_THEPR</name>
<dbReference type="GeneID" id="33319503"/>